<proteinExistence type="predicted"/>
<feature type="region of interest" description="Disordered" evidence="1">
    <location>
        <begin position="193"/>
        <end position="249"/>
    </location>
</feature>
<dbReference type="AlphaFoldDB" id="A0AA39STE2"/>
<gene>
    <name evidence="2" type="ORF">LWI29_002499</name>
</gene>
<evidence type="ECO:0000256" key="1">
    <source>
        <dbReference type="SAM" id="MobiDB-lite"/>
    </source>
</evidence>
<protein>
    <submittedName>
        <fullName evidence="2">Uncharacterized protein</fullName>
    </submittedName>
</protein>
<accession>A0AA39STE2</accession>
<name>A0AA39STE2_ACESA</name>
<feature type="region of interest" description="Disordered" evidence="1">
    <location>
        <begin position="327"/>
        <end position="350"/>
    </location>
</feature>
<reference evidence="2" key="2">
    <citation type="submission" date="2023-06" db="EMBL/GenBank/DDBJ databases">
        <authorList>
            <person name="Swenson N.G."/>
            <person name="Wegrzyn J.L."/>
            <person name="Mcevoy S.L."/>
        </authorList>
    </citation>
    <scope>NUCLEOTIDE SEQUENCE</scope>
    <source>
        <strain evidence="2">NS2018</strain>
        <tissue evidence="2">Leaf</tissue>
    </source>
</reference>
<evidence type="ECO:0000313" key="3">
    <source>
        <dbReference type="Proteomes" id="UP001168877"/>
    </source>
</evidence>
<keyword evidence="3" id="KW-1185">Reference proteome</keyword>
<organism evidence="2 3">
    <name type="scientific">Acer saccharum</name>
    <name type="common">Sugar maple</name>
    <dbReference type="NCBI Taxonomy" id="4024"/>
    <lineage>
        <taxon>Eukaryota</taxon>
        <taxon>Viridiplantae</taxon>
        <taxon>Streptophyta</taxon>
        <taxon>Embryophyta</taxon>
        <taxon>Tracheophyta</taxon>
        <taxon>Spermatophyta</taxon>
        <taxon>Magnoliopsida</taxon>
        <taxon>eudicotyledons</taxon>
        <taxon>Gunneridae</taxon>
        <taxon>Pentapetalae</taxon>
        <taxon>rosids</taxon>
        <taxon>malvids</taxon>
        <taxon>Sapindales</taxon>
        <taxon>Sapindaceae</taxon>
        <taxon>Hippocastanoideae</taxon>
        <taxon>Acereae</taxon>
        <taxon>Acer</taxon>
    </lineage>
</organism>
<sequence>MPRVKIVDFDEASGSANPRVPARGRVSREPALNPDFEERMKVFMKKECHPERGIEVSELGNTTIPAVVRARNWEDFVLNPPPYNERIVREFYAGMIVQAYYKGSAVMVRGKPVKIQATDINRYHKTTLENPIPIGVEHQTLFIRQNVRFANSLVVEPMHQFCKEAGVDMSEPRDATAFYLTIGMMDAGTWKGIHKKKKGQEATVENSGPGRKKRRAAVEEDADHGYSEAALQDDEDAAGGFEEDIPGDDGNQIPVDRILAAVNANQAAIQEVGRGLHKRLDQMNEDWGFDMTELRRELGLSVYARRRRYPTVGGPVIDEGGAMRRAMELSRKEAEDRAAAEKEPKGKRVA</sequence>
<dbReference type="EMBL" id="JAUESC010000004">
    <property type="protein sequence ID" value="KAK0595005.1"/>
    <property type="molecule type" value="Genomic_DNA"/>
</dbReference>
<dbReference type="Proteomes" id="UP001168877">
    <property type="component" value="Unassembled WGS sequence"/>
</dbReference>
<feature type="compositionally biased region" description="Acidic residues" evidence="1">
    <location>
        <begin position="231"/>
        <end position="247"/>
    </location>
</feature>
<reference evidence="2" key="1">
    <citation type="journal article" date="2022" name="Plant J.">
        <title>Strategies of tolerance reflected in two North American maple genomes.</title>
        <authorList>
            <person name="McEvoy S.L."/>
            <person name="Sezen U.U."/>
            <person name="Trouern-Trend A."/>
            <person name="McMahon S.M."/>
            <person name="Schaberg P.G."/>
            <person name="Yang J."/>
            <person name="Wegrzyn J.L."/>
            <person name="Swenson N.G."/>
        </authorList>
    </citation>
    <scope>NUCLEOTIDE SEQUENCE</scope>
    <source>
        <strain evidence="2">NS2018</strain>
    </source>
</reference>
<evidence type="ECO:0000313" key="2">
    <source>
        <dbReference type="EMBL" id="KAK0595005.1"/>
    </source>
</evidence>
<comment type="caution">
    <text evidence="2">The sequence shown here is derived from an EMBL/GenBank/DDBJ whole genome shotgun (WGS) entry which is preliminary data.</text>
</comment>